<sequence length="119" mass="13210">MLSRLAELYQCAVADLVVDLPDFRATDAVLTAAGNLSGEWLSTYSYYSSGRQQDLRGEQDPGTWSERTSSGGYYRGADYHGTAQLVVSPHGRALVGRWLGFGKEFNVNTGEWRLEWIGQ</sequence>
<dbReference type="Proteomes" id="UP000553957">
    <property type="component" value="Unassembled WGS sequence"/>
</dbReference>
<evidence type="ECO:0000313" key="4">
    <source>
        <dbReference type="Proteomes" id="UP000553957"/>
    </source>
</evidence>
<dbReference type="EMBL" id="JABJRC010000003">
    <property type="protein sequence ID" value="NOL41516.1"/>
    <property type="molecule type" value="Genomic_DNA"/>
</dbReference>
<accession>A0A7Y4L138</accession>
<reference evidence="1 4" key="2">
    <citation type="submission" date="2020-08" db="EMBL/GenBank/DDBJ databases">
        <title>Sequencing the genomes of 1000 actinobacteria strains.</title>
        <authorList>
            <person name="Klenk H.-P."/>
        </authorList>
    </citation>
    <scope>NUCLEOTIDE SEQUENCE [LARGE SCALE GENOMIC DNA]</scope>
    <source>
        <strain evidence="1 4">DSM 15626</strain>
    </source>
</reference>
<comment type="caution">
    <text evidence="2">The sequence shown here is derived from an EMBL/GenBank/DDBJ whole genome shotgun (WGS) entry which is preliminary data.</text>
</comment>
<reference evidence="2 3" key="1">
    <citation type="submission" date="2020-05" db="EMBL/GenBank/DDBJ databases">
        <title>Genome sequence of Kribbella sandramycini ATCC 39419.</title>
        <authorList>
            <person name="Maclea K.S."/>
            <person name="Fair J.L."/>
        </authorList>
    </citation>
    <scope>NUCLEOTIDE SEQUENCE [LARGE SCALE GENOMIC DNA]</scope>
    <source>
        <strain evidence="2 3">ATCC 39419</strain>
    </source>
</reference>
<dbReference type="AlphaFoldDB" id="A0A7Y4L138"/>
<gene>
    <name evidence="1" type="ORF">HNR71_000884</name>
    <name evidence="2" type="ORF">HPO96_14815</name>
</gene>
<dbReference type="Proteomes" id="UP000534306">
    <property type="component" value="Unassembled WGS sequence"/>
</dbReference>
<evidence type="ECO:0000313" key="3">
    <source>
        <dbReference type="Proteomes" id="UP000534306"/>
    </source>
</evidence>
<evidence type="ECO:0008006" key="5">
    <source>
        <dbReference type="Google" id="ProtNLM"/>
    </source>
</evidence>
<organism evidence="2 3">
    <name type="scientific">Kribbella sandramycini</name>
    <dbReference type="NCBI Taxonomy" id="60450"/>
    <lineage>
        <taxon>Bacteria</taxon>
        <taxon>Bacillati</taxon>
        <taxon>Actinomycetota</taxon>
        <taxon>Actinomycetes</taxon>
        <taxon>Propionibacteriales</taxon>
        <taxon>Kribbellaceae</taxon>
        <taxon>Kribbella</taxon>
    </lineage>
</organism>
<keyword evidence="3" id="KW-1185">Reference proteome</keyword>
<name>A0A7Y4L138_9ACTN</name>
<evidence type="ECO:0000313" key="2">
    <source>
        <dbReference type="EMBL" id="NOL41516.1"/>
    </source>
</evidence>
<evidence type="ECO:0000313" key="1">
    <source>
        <dbReference type="EMBL" id="MBB6565247.1"/>
    </source>
</evidence>
<protein>
    <recommendedName>
        <fullName evidence="5">DNA-binding protein</fullName>
    </recommendedName>
</protein>
<dbReference type="EMBL" id="JACHKF010000001">
    <property type="protein sequence ID" value="MBB6565247.1"/>
    <property type="molecule type" value="Genomic_DNA"/>
</dbReference>
<proteinExistence type="predicted"/>
<dbReference type="RefSeq" id="WP_171674021.1">
    <property type="nucleotide sequence ID" value="NZ_BAAAGT010000001.1"/>
</dbReference>